<feature type="transmembrane region" description="Helical" evidence="2">
    <location>
        <begin position="369"/>
        <end position="390"/>
    </location>
</feature>
<dbReference type="RefSeq" id="WP_160731927.1">
    <property type="nucleotide sequence ID" value="NZ_WTYO01000001.1"/>
</dbReference>
<dbReference type="Proteomes" id="UP000444401">
    <property type="component" value="Unassembled WGS sequence"/>
</dbReference>
<dbReference type="PANTHER" id="PTHR34219">
    <property type="entry name" value="IRON-REGULATED INNER MEMBRANE PROTEIN-RELATED"/>
    <property type="match status" value="1"/>
</dbReference>
<accession>A0ABW9UTF3</accession>
<evidence type="ECO:0000313" key="3">
    <source>
        <dbReference type="EMBL" id="MXO67244.1"/>
    </source>
</evidence>
<keyword evidence="2" id="KW-1133">Transmembrane helix</keyword>
<evidence type="ECO:0000256" key="2">
    <source>
        <dbReference type="SAM" id="Phobius"/>
    </source>
</evidence>
<evidence type="ECO:0000256" key="1">
    <source>
        <dbReference type="SAM" id="MobiDB-lite"/>
    </source>
</evidence>
<feature type="region of interest" description="Disordered" evidence="1">
    <location>
        <begin position="236"/>
        <end position="258"/>
    </location>
</feature>
<dbReference type="Pfam" id="PF03929">
    <property type="entry name" value="PepSY_TM"/>
    <property type="match status" value="1"/>
</dbReference>
<gene>
    <name evidence="3" type="ORF">GRI72_00130</name>
</gene>
<feature type="compositionally biased region" description="Low complexity" evidence="1">
    <location>
        <begin position="249"/>
        <end position="258"/>
    </location>
</feature>
<organism evidence="3 4">
    <name type="scientific">Pelagerythrobacter marinus</name>
    <dbReference type="NCBI Taxonomy" id="538382"/>
    <lineage>
        <taxon>Bacteria</taxon>
        <taxon>Pseudomonadati</taxon>
        <taxon>Pseudomonadota</taxon>
        <taxon>Alphaproteobacteria</taxon>
        <taxon>Sphingomonadales</taxon>
        <taxon>Erythrobacteraceae</taxon>
        <taxon>Pelagerythrobacter</taxon>
    </lineage>
</organism>
<dbReference type="PANTHER" id="PTHR34219:SF1">
    <property type="entry name" value="PEPSY DOMAIN-CONTAINING PROTEIN"/>
    <property type="match status" value="1"/>
</dbReference>
<proteinExistence type="predicted"/>
<name>A0ABW9UTF3_9SPHN</name>
<evidence type="ECO:0000313" key="4">
    <source>
        <dbReference type="Proteomes" id="UP000444401"/>
    </source>
</evidence>
<keyword evidence="4" id="KW-1185">Reference proteome</keyword>
<feature type="transmembrane region" description="Helical" evidence="2">
    <location>
        <begin position="410"/>
        <end position="436"/>
    </location>
</feature>
<keyword evidence="2" id="KW-0472">Membrane</keyword>
<feature type="transmembrane region" description="Helical" evidence="2">
    <location>
        <begin position="191"/>
        <end position="211"/>
    </location>
</feature>
<feature type="transmembrane region" description="Helical" evidence="2">
    <location>
        <begin position="13"/>
        <end position="37"/>
    </location>
</feature>
<reference evidence="3 4" key="1">
    <citation type="submission" date="2019-12" db="EMBL/GenBank/DDBJ databases">
        <title>Genomic-based taxomic classification of the family Erythrobacteraceae.</title>
        <authorList>
            <person name="Xu L."/>
        </authorList>
    </citation>
    <scope>NUCLEOTIDE SEQUENCE [LARGE SCALE GENOMIC DNA]</scope>
    <source>
        <strain evidence="3 4">H32</strain>
    </source>
</reference>
<dbReference type="EMBL" id="WTYO01000001">
    <property type="protein sequence ID" value="MXO67244.1"/>
    <property type="molecule type" value="Genomic_DNA"/>
</dbReference>
<sequence length="452" mass="48483">MADPALYRRVWRWHFYAGLLVLPFVLLLSVTGAIYLFKPQIDRWEERAYHGPAGGAPVSPDAQLAAALAAHPGSRFVHYRLPERAGDAAMVRLALPSGEAAEVFVSPAGDVLGTLAPEGRISPTVARLHGSLLMGTWGDRLVELAASWTIVLIVSGLYLWWPRPFRAAGTLWPRLSLRGRPLLHDIHRVTGFWIAGLVLVMLASGLPWAGVWGSAFKWARAELGVVEGPQEWKIGSGAAPAQAHDHAHGPAAPAAKVPAAKVPAATGAAPGGTLPLSAFVARAREERLAFPALVLPPHAPQAFGPPTGNEWTATSMTQNRPRALTVTYDPATGAETGRRGFADKHPIDRAVSYGIAWHEGQLFGLPNQLIGLATAIALIAVSLLGAWMWWKRRPRGQLAAPPRVEHRAGWGLRALVIALAILLPLFALSLVAVLILDRAATAWRGKRRVASA</sequence>
<keyword evidence="2" id="KW-0812">Transmembrane</keyword>
<comment type="caution">
    <text evidence="3">The sequence shown here is derived from an EMBL/GenBank/DDBJ whole genome shotgun (WGS) entry which is preliminary data.</text>
</comment>
<protein>
    <submittedName>
        <fullName evidence="3">PepSY domain-containing protein</fullName>
    </submittedName>
</protein>
<feature type="transmembrane region" description="Helical" evidence="2">
    <location>
        <begin position="141"/>
        <end position="161"/>
    </location>
</feature>
<dbReference type="InterPro" id="IPR005625">
    <property type="entry name" value="PepSY-ass_TM"/>
</dbReference>